<protein>
    <submittedName>
        <fullName evidence="1">Uncharacterized protein</fullName>
    </submittedName>
</protein>
<gene>
    <name evidence="1" type="ORF">CEXT_771321</name>
</gene>
<keyword evidence="2" id="KW-1185">Reference proteome</keyword>
<evidence type="ECO:0000313" key="2">
    <source>
        <dbReference type="Proteomes" id="UP001054945"/>
    </source>
</evidence>
<comment type="caution">
    <text evidence="1">The sequence shown here is derived from an EMBL/GenBank/DDBJ whole genome shotgun (WGS) entry which is preliminary data.</text>
</comment>
<proteinExistence type="predicted"/>
<organism evidence="1 2">
    <name type="scientific">Caerostris extrusa</name>
    <name type="common">Bark spider</name>
    <name type="synonym">Caerostris bankana</name>
    <dbReference type="NCBI Taxonomy" id="172846"/>
    <lineage>
        <taxon>Eukaryota</taxon>
        <taxon>Metazoa</taxon>
        <taxon>Ecdysozoa</taxon>
        <taxon>Arthropoda</taxon>
        <taxon>Chelicerata</taxon>
        <taxon>Arachnida</taxon>
        <taxon>Araneae</taxon>
        <taxon>Araneomorphae</taxon>
        <taxon>Entelegynae</taxon>
        <taxon>Araneoidea</taxon>
        <taxon>Araneidae</taxon>
        <taxon>Caerostris</taxon>
    </lineage>
</organism>
<dbReference type="AlphaFoldDB" id="A0AAV4SRM0"/>
<name>A0AAV4SRM0_CAEEX</name>
<accession>A0AAV4SRM0</accession>
<dbReference type="Proteomes" id="UP001054945">
    <property type="component" value="Unassembled WGS sequence"/>
</dbReference>
<sequence length="145" mass="16100">MKQPFRQHKVGCTDRAHRSATLNRGHKYFCPPWVHEHIIILKAAAAQQQYPEICEAESPARWGYESLANNVSSFSPHLAGWTSLCSTSYCQEGESGASLTRALLNDGEQNLFPTAAIVCCQKEISLSGELPEFSVVGNTMNFLFH</sequence>
<evidence type="ECO:0000313" key="1">
    <source>
        <dbReference type="EMBL" id="GIY35087.1"/>
    </source>
</evidence>
<reference evidence="1 2" key="1">
    <citation type="submission" date="2021-06" db="EMBL/GenBank/DDBJ databases">
        <title>Caerostris extrusa draft genome.</title>
        <authorList>
            <person name="Kono N."/>
            <person name="Arakawa K."/>
        </authorList>
    </citation>
    <scope>NUCLEOTIDE SEQUENCE [LARGE SCALE GENOMIC DNA]</scope>
</reference>
<dbReference type="EMBL" id="BPLR01009855">
    <property type="protein sequence ID" value="GIY35087.1"/>
    <property type="molecule type" value="Genomic_DNA"/>
</dbReference>